<proteinExistence type="predicted"/>
<accession>A0A183USM5</accession>
<dbReference type="AlphaFoldDB" id="A0A183USM5"/>
<keyword evidence="3" id="KW-1185">Reference proteome</keyword>
<sequence length="83" mass="9531">MSRSEEKQGISREGDNCLKYNCAPQYFAAARQILPWEETDTWHSDRAGNIRLGLMRAEGGGKEEAELRRFNEPIESEDRSLQT</sequence>
<dbReference type="EMBL" id="UYWY01020881">
    <property type="protein sequence ID" value="VDM42816.1"/>
    <property type="molecule type" value="Genomic_DNA"/>
</dbReference>
<dbReference type="Proteomes" id="UP000050794">
    <property type="component" value="Unassembled WGS sequence"/>
</dbReference>
<reference evidence="2 3" key="2">
    <citation type="submission" date="2018-11" db="EMBL/GenBank/DDBJ databases">
        <authorList>
            <consortium name="Pathogen Informatics"/>
        </authorList>
    </citation>
    <scope>NUCLEOTIDE SEQUENCE [LARGE SCALE GENOMIC DNA]</scope>
</reference>
<dbReference type="WBParaSite" id="TCNE_0001149501-mRNA-1">
    <property type="protein sequence ID" value="TCNE_0001149501-mRNA-1"/>
    <property type="gene ID" value="TCNE_0001149501"/>
</dbReference>
<feature type="region of interest" description="Disordered" evidence="1">
    <location>
        <begin position="62"/>
        <end position="83"/>
    </location>
</feature>
<evidence type="ECO:0000313" key="3">
    <source>
        <dbReference type="Proteomes" id="UP000050794"/>
    </source>
</evidence>
<evidence type="ECO:0000313" key="4">
    <source>
        <dbReference type="WBParaSite" id="TCNE_0001149501-mRNA-1"/>
    </source>
</evidence>
<organism evidence="3 4">
    <name type="scientific">Toxocara canis</name>
    <name type="common">Canine roundworm</name>
    <dbReference type="NCBI Taxonomy" id="6265"/>
    <lineage>
        <taxon>Eukaryota</taxon>
        <taxon>Metazoa</taxon>
        <taxon>Ecdysozoa</taxon>
        <taxon>Nematoda</taxon>
        <taxon>Chromadorea</taxon>
        <taxon>Rhabditida</taxon>
        <taxon>Spirurina</taxon>
        <taxon>Ascaridomorpha</taxon>
        <taxon>Ascaridoidea</taxon>
        <taxon>Toxocaridae</taxon>
        <taxon>Toxocara</taxon>
    </lineage>
</organism>
<evidence type="ECO:0000256" key="1">
    <source>
        <dbReference type="SAM" id="MobiDB-lite"/>
    </source>
</evidence>
<protein>
    <submittedName>
        <fullName evidence="2 4">Uncharacterized protein</fullName>
    </submittedName>
</protein>
<gene>
    <name evidence="2" type="ORF">TCNE_LOCUS11495</name>
</gene>
<evidence type="ECO:0000313" key="2">
    <source>
        <dbReference type="EMBL" id="VDM42816.1"/>
    </source>
</evidence>
<reference evidence="4" key="1">
    <citation type="submission" date="2016-06" db="UniProtKB">
        <authorList>
            <consortium name="WormBaseParasite"/>
        </authorList>
    </citation>
    <scope>IDENTIFICATION</scope>
</reference>
<name>A0A183USM5_TOXCA</name>